<evidence type="ECO:0000313" key="3">
    <source>
        <dbReference type="Proteomes" id="UP000297604"/>
    </source>
</evidence>
<keyword evidence="1" id="KW-1133">Transmembrane helix</keyword>
<name>A0ABY2ISB0_9MICO</name>
<keyword evidence="1" id="KW-0812">Transmembrane</keyword>
<reference evidence="2 3" key="1">
    <citation type="submission" date="2019-03" db="EMBL/GenBank/DDBJ databases">
        <title>Genomics of glacier-inhabiting Cryobacterium strains.</title>
        <authorList>
            <person name="Liu Q."/>
            <person name="Xin Y.-H."/>
        </authorList>
    </citation>
    <scope>NUCLEOTIDE SEQUENCE [LARGE SCALE GENOMIC DNA]</scope>
    <source>
        <strain evidence="2 3">MDB1-5</strain>
    </source>
</reference>
<evidence type="ECO:0000256" key="1">
    <source>
        <dbReference type="SAM" id="Phobius"/>
    </source>
</evidence>
<protein>
    <submittedName>
        <fullName evidence="2">Uncharacterized protein</fullName>
    </submittedName>
</protein>
<feature type="transmembrane region" description="Helical" evidence="1">
    <location>
        <begin position="119"/>
        <end position="141"/>
    </location>
</feature>
<accession>A0ABY2ISB0</accession>
<dbReference type="Proteomes" id="UP000297604">
    <property type="component" value="Unassembled WGS sequence"/>
</dbReference>
<keyword evidence="3" id="KW-1185">Reference proteome</keyword>
<sequence>MKTLKHDERPLIGDGAIGAAREAVKTIGADMLSNMKSWEEVEHHQEVSPETVFGVLHRDPARLLVRSPLPDLAGAQVSVAKDTHAAIAHLVELTEANIGLARQAVEASAASDRFSRRMAWSLAGIAVVSLLVAGASLVVAISRQRLLRSVVPMMHALWGQGLCPRFASALSPNRR</sequence>
<dbReference type="RefSeq" id="WP_134561166.1">
    <property type="nucleotide sequence ID" value="NZ_SOFS01000012.1"/>
</dbReference>
<dbReference type="EMBL" id="SOFS01000012">
    <property type="protein sequence ID" value="TFC22668.1"/>
    <property type="molecule type" value="Genomic_DNA"/>
</dbReference>
<organism evidence="2 3">
    <name type="scientific">Cryobacterium glucosi</name>
    <dbReference type="NCBI Taxonomy" id="1259175"/>
    <lineage>
        <taxon>Bacteria</taxon>
        <taxon>Bacillati</taxon>
        <taxon>Actinomycetota</taxon>
        <taxon>Actinomycetes</taxon>
        <taxon>Micrococcales</taxon>
        <taxon>Microbacteriaceae</taxon>
        <taxon>Cryobacterium</taxon>
    </lineage>
</organism>
<proteinExistence type="predicted"/>
<gene>
    <name evidence="2" type="ORF">E3O46_04320</name>
</gene>
<evidence type="ECO:0000313" key="2">
    <source>
        <dbReference type="EMBL" id="TFC22668.1"/>
    </source>
</evidence>
<comment type="caution">
    <text evidence="2">The sequence shown here is derived from an EMBL/GenBank/DDBJ whole genome shotgun (WGS) entry which is preliminary data.</text>
</comment>
<keyword evidence="1" id="KW-0472">Membrane</keyword>